<feature type="domain" description="Peptidase M16 C-terminal" evidence="5">
    <location>
        <begin position="221"/>
        <end position="394"/>
    </location>
</feature>
<comment type="subcellular location">
    <subcellularLocation>
        <location evidence="1">Mitochondrion</location>
    </subcellularLocation>
</comment>
<dbReference type="Pfam" id="PF00675">
    <property type="entry name" value="Peptidase_M16"/>
    <property type="match status" value="1"/>
</dbReference>
<evidence type="ECO:0000259" key="5">
    <source>
        <dbReference type="Pfam" id="PF05193"/>
    </source>
</evidence>
<dbReference type="EMBL" id="WNWW01000447">
    <property type="protein sequence ID" value="KAF3424739.1"/>
    <property type="molecule type" value="Genomic_DNA"/>
</dbReference>
<dbReference type="GO" id="GO:0005739">
    <property type="term" value="C:mitochondrion"/>
    <property type="evidence" value="ECO:0007669"/>
    <property type="project" value="UniProtKB-SubCell"/>
</dbReference>
<evidence type="ECO:0000256" key="3">
    <source>
        <dbReference type="ARBA" id="ARBA00023128"/>
    </source>
</evidence>
<evidence type="ECO:0000313" key="6">
    <source>
        <dbReference type="EMBL" id="KAF3424739.1"/>
    </source>
</evidence>
<evidence type="ECO:0000256" key="1">
    <source>
        <dbReference type="ARBA" id="ARBA00004173"/>
    </source>
</evidence>
<keyword evidence="7" id="KW-1185">Reference proteome</keyword>
<reference evidence="6" key="1">
    <citation type="submission" date="2019-11" db="EMBL/GenBank/DDBJ databases">
        <title>The nuclear and mitochondrial genomes of Frieseomelitta varia - a highly eusocial stingless bee (Meliponini) with a permanently sterile worker caste.</title>
        <authorList>
            <person name="Freitas F.C.P."/>
            <person name="Lourenco A.P."/>
            <person name="Nunes F.M.F."/>
            <person name="Paschoal A.R."/>
            <person name="Abreu F.C.P."/>
            <person name="Barbin F.O."/>
            <person name="Bataglia L."/>
            <person name="Cardoso-Junior C.A.M."/>
            <person name="Cervoni M.S."/>
            <person name="Silva S.R."/>
            <person name="Dalarmi F."/>
            <person name="Del Lama M.A."/>
            <person name="Depintor T.S."/>
            <person name="Ferreira K.M."/>
            <person name="Goria P.S."/>
            <person name="Jaskot M.C."/>
            <person name="Lago D.C."/>
            <person name="Luna-Lucena D."/>
            <person name="Moda L.M."/>
            <person name="Nascimento L."/>
            <person name="Pedrino M."/>
            <person name="Rabico F.O."/>
            <person name="Sanches F.C."/>
            <person name="Santos D.E."/>
            <person name="Santos C.G."/>
            <person name="Vieira J."/>
            <person name="Lopes T.F."/>
            <person name="Barchuk A.R."/>
            <person name="Hartfelder K."/>
            <person name="Simoes Z.L.P."/>
            <person name="Bitondi M.M.G."/>
            <person name="Pinheiro D.G."/>
        </authorList>
    </citation>
    <scope>NUCLEOTIDE SEQUENCE</scope>
    <source>
        <strain evidence="6">USP_RPSP 00005682</strain>
        <tissue evidence="6">Whole individual</tissue>
    </source>
</reference>
<dbReference type="InterPro" id="IPR011249">
    <property type="entry name" value="Metalloenz_LuxS/M16"/>
</dbReference>
<keyword evidence="3" id="KW-0496">Mitochondrion</keyword>
<dbReference type="AlphaFoldDB" id="A0A833VYA1"/>
<evidence type="ECO:0000259" key="4">
    <source>
        <dbReference type="Pfam" id="PF00675"/>
    </source>
</evidence>
<dbReference type="InterPro" id="IPR050361">
    <property type="entry name" value="MPP/UQCRC_Complex"/>
</dbReference>
<dbReference type="Gene3D" id="3.30.830.10">
    <property type="entry name" value="Metalloenzyme, LuxS/M16 peptidase-like"/>
    <property type="match status" value="2"/>
</dbReference>
<proteinExistence type="predicted"/>
<evidence type="ECO:0000313" key="7">
    <source>
        <dbReference type="Proteomes" id="UP000655588"/>
    </source>
</evidence>
<comment type="caution">
    <text evidence="6">The sequence shown here is derived from an EMBL/GenBank/DDBJ whole genome shotgun (WGS) entry which is preliminary data.</text>
</comment>
<dbReference type="GO" id="GO:0016020">
    <property type="term" value="C:membrane"/>
    <property type="evidence" value="ECO:0007669"/>
    <property type="project" value="UniProtKB-ARBA"/>
</dbReference>
<dbReference type="GO" id="GO:0046872">
    <property type="term" value="F:metal ion binding"/>
    <property type="evidence" value="ECO:0007669"/>
    <property type="project" value="InterPro"/>
</dbReference>
<feature type="domain" description="Peptidase M16 N-terminal" evidence="4">
    <location>
        <begin position="72"/>
        <end position="215"/>
    </location>
</feature>
<gene>
    <name evidence="6" type="ORF">E2986_00716</name>
</gene>
<evidence type="ECO:0000256" key="2">
    <source>
        <dbReference type="ARBA" id="ARBA00022946"/>
    </source>
</evidence>
<sequence length="480" mass="51861">MRIFALAEERHQLITAIVPTRPNVGGFQKNRKMRSSLLRNPTVRHYAVAATAPSAACAATPECKVLSNKVTVAAYDNNSPIAQVSIVFRAGSRNETYDTQGIAHHLRLAAGLSTSVASAFAITRNIQQRGGNLITTLDRESIAYTLQITRNNLEESLQYLECAVTKQVFKPWEVQDQLPRLKYELASLSDTVWVIELLHKAAYYNGLGYSLFCPEHRVGTINSESLLHFVNTWCTAPRCAVVGTGVSLAELSALGSNLSIQSADKPNEAIKYHGNEIHQETCASLTNVALAVEGVSLKNEEEALACAILQRTSSVTRVKWGSSPTSLHKQLSCVAGSELFAASTFNASYTDSGLFGVVLCSTPDIIGSLTKETAKWLKSLKVTENEVARGKNILKTEILDAADNQVCLLESLQQQAVLKGQVSSPISIANAVDKISASDVKAVCTLIVLDCNVADKLAKGRLSLAAIGNLKTVPHLEELK</sequence>
<dbReference type="PANTHER" id="PTHR11851:SF226">
    <property type="entry name" value="CYTOCHROME B-C1 COMPLEX SUBUNIT 2, MITOCHONDRIAL"/>
    <property type="match status" value="1"/>
</dbReference>
<dbReference type="InterPro" id="IPR011765">
    <property type="entry name" value="Pept_M16_N"/>
</dbReference>
<name>A0A833VYA1_9HYME</name>
<accession>A0A833VYA1</accession>
<dbReference type="FunFam" id="3.30.830.10:FF:000021">
    <property type="entry name" value="Cytochrome b-c1 complex subunit 2"/>
    <property type="match status" value="1"/>
</dbReference>
<protein>
    <recommendedName>
        <fullName evidence="8">Cytochrome b-c1 complex subunit 2, mitochondrial</fullName>
    </recommendedName>
</protein>
<evidence type="ECO:0008006" key="8">
    <source>
        <dbReference type="Google" id="ProtNLM"/>
    </source>
</evidence>
<dbReference type="InterPro" id="IPR007863">
    <property type="entry name" value="Peptidase_M16_C"/>
</dbReference>
<dbReference type="Proteomes" id="UP000655588">
    <property type="component" value="Unassembled WGS sequence"/>
</dbReference>
<organism evidence="6 7">
    <name type="scientific">Frieseomelitta varia</name>
    <dbReference type="NCBI Taxonomy" id="561572"/>
    <lineage>
        <taxon>Eukaryota</taxon>
        <taxon>Metazoa</taxon>
        <taxon>Ecdysozoa</taxon>
        <taxon>Arthropoda</taxon>
        <taxon>Hexapoda</taxon>
        <taxon>Insecta</taxon>
        <taxon>Pterygota</taxon>
        <taxon>Neoptera</taxon>
        <taxon>Endopterygota</taxon>
        <taxon>Hymenoptera</taxon>
        <taxon>Apocrita</taxon>
        <taxon>Aculeata</taxon>
        <taxon>Apoidea</taxon>
        <taxon>Anthophila</taxon>
        <taxon>Apidae</taxon>
        <taxon>Frieseomelitta</taxon>
    </lineage>
</organism>
<dbReference type="Pfam" id="PF05193">
    <property type="entry name" value="Peptidase_M16_C"/>
    <property type="match status" value="1"/>
</dbReference>
<dbReference type="FunFam" id="3.30.830.10:FF:000039">
    <property type="entry name" value="Ubiquinol-cytochrome c reductase core subunit 2"/>
    <property type="match status" value="1"/>
</dbReference>
<dbReference type="SUPFAM" id="SSF63411">
    <property type="entry name" value="LuxS/MPP-like metallohydrolase"/>
    <property type="match status" value="2"/>
</dbReference>
<dbReference type="PANTHER" id="PTHR11851">
    <property type="entry name" value="METALLOPROTEASE"/>
    <property type="match status" value="1"/>
</dbReference>
<keyword evidence="2" id="KW-0809">Transit peptide</keyword>